<accession>A0A387BF71</accession>
<evidence type="ECO:0000313" key="2">
    <source>
        <dbReference type="Proteomes" id="UP000269374"/>
    </source>
</evidence>
<sequence length="74" mass="8784">MEEQLIVKFIQEHQQEVEDNQEEIVQLPPIMVISTVKQTLPLFLCRERLILIIFTFTVRQIPTSVIHMLMHKQA</sequence>
<dbReference type="Proteomes" id="UP000269374">
    <property type="component" value="Chromosome"/>
</dbReference>
<dbReference type="AlphaFoldDB" id="A0A387BF71"/>
<name>A0A387BF71_9LACT</name>
<proteinExistence type="predicted"/>
<protein>
    <submittedName>
        <fullName evidence="1">Uncharacterized protein</fullName>
    </submittedName>
</protein>
<dbReference type="KEGG" id="lact:D7I46_07295"/>
<organism evidence="1 2">
    <name type="scientific">Lactococcus allomyrinae</name>
    <dbReference type="NCBI Taxonomy" id="2419773"/>
    <lineage>
        <taxon>Bacteria</taxon>
        <taxon>Bacillati</taxon>
        <taxon>Bacillota</taxon>
        <taxon>Bacilli</taxon>
        <taxon>Lactobacillales</taxon>
        <taxon>Streptococcaceae</taxon>
        <taxon>Lactococcus</taxon>
    </lineage>
</organism>
<evidence type="ECO:0000313" key="1">
    <source>
        <dbReference type="EMBL" id="AYG00914.1"/>
    </source>
</evidence>
<reference evidence="1 2" key="1">
    <citation type="submission" date="2018-09" db="EMBL/GenBank/DDBJ databases">
        <title>Genome sequencing of strain 1JSPR-7.</title>
        <authorList>
            <person name="Heo J."/>
            <person name="Kim S.-J."/>
            <person name="Kwon S.-W."/>
        </authorList>
    </citation>
    <scope>NUCLEOTIDE SEQUENCE [LARGE SCALE GENOMIC DNA]</scope>
    <source>
        <strain evidence="1 2">1JSPR-7</strain>
    </source>
</reference>
<keyword evidence="2" id="KW-1185">Reference proteome</keyword>
<gene>
    <name evidence="1" type="ORF">D7I46_07295</name>
</gene>
<dbReference type="EMBL" id="CP032627">
    <property type="protein sequence ID" value="AYG00914.1"/>
    <property type="molecule type" value="Genomic_DNA"/>
</dbReference>